<keyword evidence="16" id="KW-1185">Reference proteome</keyword>
<comment type="function">
    <text evidence="13">Interacts with EME1 to form a DNA structure-specific endonuclease with substrate preference for branched DNA structures with a 5'-end at the branch nick. Typical substrates include 3'-flap structures, D-loops, replication forks and nicked Holliday junctions. May be required in mitosis for the processing of stalled or collapsed replication fork intermediates. May be required in meiosis for the repair of meiosis-specific double strand breaks subsequent to single-end invasion (SEI).</text>
</comment>
<evidence type="ECO:0000256" key="10">
    <source>
        <dbReference type="ARBA" id="ARBA00023172"/>
    </source>
</evidence>
<feature type="domain" description="ERCC4" evidence="14">
    <location>
        <begin position="315"/>
        <end position="414"/>
    </location>
</feature>
<dbReference type="CDD" id="cd21036">
    <property type="entry name" value="WH_MUS81"/>
    <property type="match status" value="1"/>
</dbReference>
<dbReference type="GO" id="GO:0000712">
    <property type="term" value="P:resolution of meiotic recombination intermediates"/>
    <property type="evidence" value="ECO:0007669"/>
    <property type="project" value="TreeGrafter"/>
</dbReference>
<gene>
    <name evidence="15" type="ORF">EEDITHA_LOCUS1110</name>
</gene>
<dbReference type="InterPro" id="IPR011335">
    <property type="entry name" value="Restrct_endonuc-II-like"/>
</dbReference>
<dbReference type="SUPFAM" id="SSF47802">
    <property type="entry name" value="DNA polymerase beta, N-terminal domain-like"/>
    <property type="match status" value="1"/>
</dbReference>
<dbReference type="Gene3D" id="3.40.50.10130">
    <property type="match status" value="1"/>
</dbReference>
<dbReference type="InterPro" id="IPR036388">
    <property type="entry name" value="WH-like_DNA-bd_sf"/>
</dbReference>
<sequence length="578" mass="65951">MSLIEGKRITFKRARPNPLFQDWLEELYEEAKQKKSKFESTLKEALTSISKYPLPLQSGAECAILKGFDKRLCLLLDKRLEAYKCFINYVNPSSIHPIKDSSPSEQYCTTTAVNLSQGTENNAQIPLIEDNLNNVIQKARKDCKYKPTFRSGGYAILMALLDQRTHSSQEMLNKDELIDRAQKYCEESFIRPKPGTRYTAWSNMRRLIVKGFVKKTGSKKPQYSLTESGIAIASELVIDMKNKPSVNDIIFNDLQNDALTSPYIEPEVILIEECNSKSTLSKNNPQIKAFVGDLKTENNLNHELIVMEAGSFDIILLIDKNETSGVSKRNDPTVAQFNKFPDLKHEYRSLKVGDFTWVARHRTTGQELVLPYVVERKRMDDLGASIKDGRFHEQKFRLRKCGLNNVIYMVENYGSNKHVGLPVQTLMQALANTRMQDGFKVHVTESLTHSARFLAMMTVRLTYEFKEKTLKGHNKETRDNILMTFEYFNKSSLKNKPLSVTDTFIKILLQLKGVSVEKALAITNLYKTPKSLINAYKFCAQKDGEMLLANLKAGEMSRNVGPTVSKIVYQLFTFKNFS</sequence>
<dbReference type="EC" id="3.1.22.-" evidence="13"/>
<evidence type="ECO:0000256" key="1">
    <source>
        <dbReference type="ARBA" id="ARBA00001946"/>
    </source>
</evidence>
<accession>A0AAU9TGE2</accession>
<dbReference type="PANTHER" id="PTHR13451:SF0">
    <property type="entry name" value="CROSSOVER JUNCTION ENDONUCLEASE MUS81"/>
    <property type="match status" value="1"/>
</dbReference>
<dbReference type="GO" id="GO:0000727">
    <property type="term" value="P:double-strand break repair via break-induced replication"/>
    <property type="evidence" value="ECO:0007669"/>
    <property type="project" value="UniProtKB-UniRule"/>
</dbReference>
<dbReference type="GO" id="GO:0048257">
    <property type="term" value="F:3'-flap endonuclease activity"/>
    <property type="evidence" value="ECO:0007669"/>
    <property type="project" value="TreeGrafter"/>
</dbReference>
<evidence type="ECO:0000256" key="7">
    <source>
        <dbReference type="ARBA" id="ARBA00022763"/>
    </source>
</evidence>
<evidence type="ECO:0000256" key="11">
    <source>
        <dbReference type="ARBA" id="ARBA00023204"/>
    </source>
</evidence>
<evidence type="ECO:0000256" key="3">
    <source>
        <dbReference type="ARBA" id="ARBA00010015"/>
    </source>
</evidence>
<evidence type="ECO:0000256" key="2">
    <source>
        <dbReference type="ARBA" id="ARBA00004123"/>
    </source>
</evidence>
<dbReference type="InterPro" id="IPR006166">
    <property type="entry name" value="ERCC4_domain"/>
</dbReference>
<dbReference type="GO" id="GO:0048476">
    <property type="term" value="C:Holliday junction resolvase complex"/>
    <property type="evidence" value="ECO:0007669"/>
    <property type="project" value="UniProtKB-UniRule"/>
</dbReference>
<dbReference type="Pfam" id="PF14716">
    <property type="entry name" value="HHH_8"/>
    <property type="match status" value="1"/>
</dbReference>
<evidence type="ECO:0000256" key="6">
    <source>
        <dbReference type="ARBA" id="ARBA00022759"/>
    </source>
</evidence>
<evidence type="ECO:0000256" key="13">
    <source>
        <dbReference type="RuleBase" id="RU369042"/>
    </source>
</evidence>
<dbReference type="GO" id="GO:0003677">
    <property type="term" value="F:DNA binding"/>
    <property type="evidence" value="ECO:0007669"/>
    <property type="project" value="UniProtKB-UniRule"/>
</dbReference>
<keyword evidence="6 13" id="KW-0255">Endonuclease</keyword>
<name>A0AAU9TGE2_EUPED</name>
<evidence type="ECO:0000256" key="12">
    <source>
        <dbReference type="ARBA" id="ARBA00023242"/>
    </source>
</evidence>
<evidence type="ECO:0000256" key="8">
    <source>
        <dbReference type="ARBA" id="ARBA00022801"/>
    </source>
</evidence>
<dbReference type="FunFam" id="3.40.50.10130:FF:000003">
    <property type="entry name" value="Crossover junction endonuclease MUS81"/>
    <property type="match status" value="1"/>
</dbReference>
<keyword evidence="12 13" id="KW-0539">Nucleus</keyword>
<protein>
    <recommendedName>
        <fullName evidence="13">Crossover junction endonuclease MUS81</fullName>
        <ecNumber evidence="13">3.1.22.-</ecNumber>
    </recommendedName>
</protein>
<keyword evidence="10 13" id="KW-0233">DNA recombination</keyword>
<dbReference type="Pfam" id="PF02732">
    <property type="entry name" value="ERCC4"/>
    <property type="match status" value="1"/>
</dbReference>
<dbReference type="InterPro" id="IPR010996">
    <property type="entry name" value="HHH_MUS81"/>
</dbReference>
<comment type="subunit">
    <text evidence="13">Interacts with EME1.</text>
</comment>
<evidence type="ECO:0000256" key="4">
    <source>
        <dbReference type="ARBA" id="ARBA00022722"/>
    </source>
</evidence>
<dbReference type="SUPFAM" id="SSF52980">
    <property type="entry name" value="Restriction endonuclease-like"/>
    <property type="match status" value="1"/>
</dbReference>
<keyword evidence="8 13" id="KW-0378">Hydrolase</keyword>
<dbReference type="GO" id="GO:0008821">
    <property type="term" value="F:crossover junction DNA endonuclease activity"/>
    <property type="evidence" value="ECO:0007669"/>
    <property type="project" value="UniProtKB-UniRule"/>
</dbReference>
<keyword evidence="4 13" id="KW-0540">Nuclease</keyword>
<dbReference type="GO" id="GO:0031297">
    <property type="term" value="P:replication fork processing"/>
    <property type="evidence" value="ECO:0007669"/>
    <property type="project" value="UniProtKB-ARBA"/>
</dbReference>
<dbReference type="Pfam" id="PF21136">
    <property type="entry name" value="WHD_MUS81"/>
    <property type="match status" value="1"/>
</dbReference>
<dbReference type="FunFam" id="1.10.150.110:FF:000001">
    <property type="entry name" value="Putative Crossover junction endonuclease MUS81"/>
    <property type="match status" value="1"/>
</dbReference>
<evidence type="ECO:0000313" key="16">
    <source>
        <dbReference type="Proteomes" id="UP001153954"/>
    </source>
</evidence>
<comment type="caution">
    <text evidence="15">The sequence shown here is derived from an EMBL/GenBank/DDBJ whole genome shotgun (WGS) entry which is preliminary data.</text>
</comment>
<evidence type="ECO:0000313" key="15">
    <source>
        <dbReference type="EMBL" id="CAH2084555.1"/>
    </source>
</evidence>
<dbReference type="FunFam" id="1.10.10.10:FF:000307">
    <property type="entry name" value="Crossover junction endonuclease MUS81"/>
    <property type="match status" value="1"/>
</dbReference>
<comment type="similarity">
    <text evidence="3 13">Belongs to the XPF family.</text>
</comment>
<dbReference type="GO" id="GO:0005634">
    <property type="term" value="C:nucleus"/>
    <property type="evidence" value="ECO:0007669"/>
    <property type="project" value="UniProtKB-SubCell"/>
</dbReference>
<proteinExistence type="inferred from homology"/>
<dbReference type="CDD" id="cd20074">
    <property type="entry name" value="XPF_nuclease_Mus81"/>
    <property type="match status" value="1"/>
</dbReference>
<dbReference type="Gene3D" id="1.10.150.110">
    <property type="entry name" value="DNA polymerase beta, N-terminal domain-like"/>
    <property type="match status" value="1"/>
</dbReference>
<comment type="subcellular location">
    <subcellularLocation>
        <location evidence="2 13">Nucleus</location>
    </subcellularLocation>
</comment>
<dbReference type="Gene3D" id="1.10.150.670">
    <property type="entry name" value="Crossover junction endonuclease EME1, DNA-binding domain"/>
    <property type="match status" value="1"/>
</dbReference>
<evidence type="ECO:0000256" key="9">
    <source>
        <dbReference type="ARBA" id="ARBA00022842"/>
    </source>
</evidence>
<dbReference type="InterPro" id="IPR027421">
    <property type="entry name" value="DNA_pol_lamdba_lyase_dom_sf"/>
</dbReference>
<dbReference type="GO" id="GO:0031573">
    <property type="term" value="P:mitotic intra-S DNA damage checkpoint signaling"/>
    <property type="evidence" value="ECO:0007669"/>
    <property type="project" value="TreeGrafter"/>
</dbReference>
<dbReference type="InterPro" id="IPR047417">
    <property type="entry name" value="WHD_MUS81"/>
</dbReference>
<dbReference type="InterPro" id="IPR047416">
    <property type="entry name" value="XPF_nuclease_Mus81"/>
</dbReference>
<evidence type="ECO:0000259" key="14">
    <source>
        <dbReference type="SMART" id="SM00891"/>
    </source>
</evidence>
<dbReference type="GO" id="GO:0046872">
    <property type="term" value="F:metal ion binding"/>
    <property type="evidence" value="ECO:0007669"/>
    <property type="project" value="UniProtKB-UniRule"/>
</dbReference>
<dbReference type="Gene3D" id="1.10.10.10">
    <property type="entry name" value="Winged helix-like DNA-binding domain superfamily/Winged helix DNA-binding domain"/>
    <property type="match status" value="1"/>
</dbReference>
<keyword evidence="5 13" id="KW-0479">Metal-binding</keyword>
<keyword evidence="7 13" id="KW-0227">DNA damage</keyword>
<dbReference type="Pfam" id="PF21292">
    <property type="entry name" value="EME1-MUS81_C"/>
    <property type="match status" value="1"/>
</dbReference>
<dbReference type="PANTHER" id="PTHR13451">
    <property type="entry name" value="CLASS II CROSSOVER JUNCTION ENDONUCLEASE MUS81"/>
    <property type="match status" value="1"/>
</dbReference>
<reference evidence="15" key="1">
    <citation type="submission" date="2022-03" db="EMBL/GenBank/DDBJ databases">
        <authorList>
            <person name="Tunstrom K."/>
        </authorList>
    </citation>
    <scope>NUCLEOTIDE SEQUENCE</scope>
</reference>
<dbReference type="GO" id="GO:0006308">
    <property type="term" value="P:DNA catabolic process"/>
    <property type="evidence" value="ECO:0007669"/>
    <property type="project" value="UniProtKB-UniRule"/>
</dbReference>
<dbReference type="InterPro" id="IPR033309">
    <property type="entry name" value="Mus81"/>
</dbReference>
<dbReference type="InterPro" id="IPR042530">
    <property type="entry name" value="EME1/EME2_C"/>
</dbReference>
<dbReference type="AlphaFoldDB" id="A0AAU9TGE2"/>
<dbReference type="EMBL" id="CAKOGL010000003">
    <property type="protein sequence ID" value="CAH2084555.1"/>
    <property type="molecule type" value="Genomic_DNA"/>
</dbReference>
<keyword evidence="11 13" id="KW-0234">DNA repair</keyword>
<organism evidence="15 16">
    <name type="scientific">Euphydryas editha</name>
    <name type="common">Edith's checkerspot</name>
    <dbReference type="NCBI Taxonomy" id="104508"/>
    <lineage>
        <taxon>Eukaryota</taxon>
        <taxon>Metazoa</taxon>
        <taxon>Ecdysozoa</taxon>
        <taxon>Arthropoda</taxon>
        <taxon>Hexapoda</taxon>
        <taxon>Insecta</taxon>
        <taxon>Pterygota</taxon>
        <taxon>Neoptera</taxon>
        <taxon>Endopterygota</taxon>
        <taxon>Lepidoptera</taxon>
        <taxon>Glossata</taxon>
        <taxon>Ditrysia</taxon>
        <taxon>Papilionoidea</taxon>
        <taxon>Nymphalidae</taxon>
        <taxon>Nymphalinae</taxon>
        <taxon>Euphydryas</taxon>
    </lineage>
</organism>
<comment type="cofactor">
    <cofactor evidence="1 13">
        <name>Mg(2+)</name>
        <dbReference type="ChEBI" id="CHEBI:18420"/>
    </cofactor>
</comment>
<evidence type="ECO:0000256" key="5">
    <source>
        <dbReference type="ARBA" id="ARBA00022723"/>
    </source>
</evidence>
<dbReference type="SMART" id="SM00891">
    <property type="entry name" value="ERCC4"/>
    <property type="match status" value="1"/>
</dbReference>
<keyword evidence="9 13" id="KW-0460">Magnesium</keyword>
<dbReference type="Proteomes" id="UP001153954">
    <property type="component" value="Unassembled WGS sequence"/>
</dbReference>